<evidence type="ECO:0000256" key="1">
    <source>
        <dbReference type="ARBA" id="ARBA00005964"/>
    </source>
</evidence>
<feature type="chain" id="PRO_5041771124" description="Carboxylic ester hydrolase" evidence="3">
    <location>
        <begin position="17"/>
        <end position="556"/>
    </location>
</feature>
<comment type="caution">
    <text evidence="5">The sequence shown here is derived from an EMBL/GenBank/DDBJ whole genome shotgun (WGS) entry which is preliminary data.</text>
</comment>
<evidence type="ECO:0000313" key="6">
    <source>
        <dbReference type="Proteomes" id="UP001220324"/>
    </source>
</evidence>
<feature type="domain" description="Carboxylesterase type B" evidence="4">
    <location>
        <begin position="34"/>
        <end position="550"/>
    </location>
</feature>
<reference evidence="5 6" key="1">
    <citation type="journal article" date="2023" name="IMA Fungus">
        <title>Comparative genomic study of the Penicillium genus elucidates a diverse pangenome and 15 lateral gene transfer events.</title>
        <authorList>
            <person name="Petersen C."/>
            <person name="Sorensen T."/>
            <person name="Nielsen M.R."/>
            <person name="Sondergaard T.E."/>
            <person name="Sorensen J.L."/>
            <person name="Fitzpatrick D.A."/>
            <person name="Frisvad J.C."/>
            <person name="Nielsen K.L."/>
        </authorList>
    </citation>
    <scope>NUCLEOTIDE SEQUENCE [LARGE SCALE GENOMIC DNA]</scope>
    <source>
        <strain evidence="5 6">IBT 35679</strain>
    </source>
</reference>
<evidence type="ECO:0000256" key="3">
    <source>
        <dbReference type="RuleBase" id="RU361235"/>
    </source>
</evidence>
<sequence length="556" mass="61432">MVAVCLVFALVAFCSASSLPIVDLSYELHQAISSTPDFYNFSNIRYAAPPVGNLRFRAPELPAQDRSQIQNGSGARVCPQAKPIWSSDIMPEFLLSVLEGMPFNQSTNISSYPYEPPKSDSDVTEDCLFLDVIVPKKIFDRSHGNRSVSRPLAPVMVWINGGGYTEGDKVWEDPSGLINRSTVVGDGVVFVAINYRLGAFGWLGGDTLIANGTANVGLHDQRFALEWVYKNIHLFGGDHQQVTLIGESAGAGSIMHQITAYGGTGGPSRFQQAILQSPAWVPMPDKKQPEQTLQNFLQLLNVSTLDEARQLPSIQLIAANAYQVATQSKWGEFTYTPVVDGTFVPALPGQLLMDGRFDHNLTVMSGHNTEEGLEFTPPASISSSAVPTYLKAYFPFITQEVIDYVTQELYPPVYNGTYGYTSPIERYAFLISESIFECNTEYLNWAFENQTFAYEFSVPPSLHGQDTLYTFYNPGKSGLDGGLSGLQVQNVTVAFAMQDYFTSFAQFGAPKSPVGPVFSRYGPQNMLLDIGNNTIRPVRDSSDNFRCRYWQTAPYY</sequence>
<dbReference type="AlphaFoldDB" id="A0AAD6CWT9"/>
<dbReference type="GO" id="GO:0072330">
    <property type="term" value="P:monocarboxylic acid biosynthetic process"/>
    <property type="evidence" value="ECO:0007669"/>
    <property type="project" value="UniProtKB-ARBA"/>
</dbReference>
<dbReference type="SUPFAM" id="SSF53474">
    <property type="entry name" value="alpha/beta-Hydrolases"/>
    <property type="match status" value="1"/>
</dbReference>
<comment type="similarity">
    <text evidence="1 3">Belongs to the type-B carboxylesterase/lipase family.</text>
</comment>
<feature type="signal peptide" evidence="3">
    <location>
        <begin position="1"/>
        <end position="16"/>
    </location>
</feature>
<evidence type="ECO:0000256" key="2">
    <source>
        <dbReference type="ARBA" id="ARBA00022801"/>
    </source>
</evidence>
<keyword evidence="6" id="KW-1185">Reference proteome</keyword>
<dbReference type="Proteomes" id="UP001220324">
    <property type="component" value="Unassembled WGS sequence"/>
</dbReference>
<dbReference type="PANTHER" id="PTHR11559">
    <property type="entry name" value="CARBOXYLESTERASE"/>
    <property type="match status" value="1"/>
</dbReference>
<dbReference type="InterPro" id="IPR019819">
    <property type="entry name" value="Carboxylesterase_B_CS"/>
</dbReference>
<organism evidence="5 6">
    <name type="scientific">Penicillium frequentans</name>
    <dbReference type="NCBI Taxonomy" id="3151616"/>
    <lineage>
        <taxon>Eukaryota</taxon>
        <taxon>Fungi</taxon>
        <taxon>Dikarya</taxon>
        <taxon>Ascomycota</taxon>
        <taxon>Pezizomycotina</taxon>
        <taxon>Eurotiomycetes</taxon>
        <taxon>Eurotiomycetidae</taxon>
        <taxon>Eurotiales</taxon>
        <taxon>Aspergillaceae</taxon>
        <taxon>Penicillium</taxon>
    </lineage>
</organism>
<dbReference type="EC" id="3.1.1.-" evidence="3"/>
<dbReference type="EMBL" id="JAQIZZ010000006">
    <property type="protein sequence ID" value="KAJ5538899.1"/>
    <property type="molecule type" value="Genomic_DNA"/>
</dbReference>
<dbReference type="GO" id="GO:0017000">
    <property type="term" value="P:antibiotic biosynthetic process"/>
    <property type="evidence" value="ECO:0007669"/>
    <property type="project" value="UniProtKB-ARBA"/>
</dbReference>
<dbReference type="InterPro" id="IPR029058">
    <property type="entry name" value="AB_hydrolase_fold"/>
</dbReference>
<proteinExistence type="inferred from homology"/>
<accession>A0AAD6CWT9</accession>
<protein>
    <recommendedName>
        <fullName evidence="3">Carboxylic ester hydrolase</fullName>
        <ecNumber evidence="3">3.1.1.-</ecNumber>
    </recommendedName>
</protein>
<dbReference type="GO" id="GO:0016787">
    <property type="term" value="F:hydrolase activity"/>
    <property type="evidence" value="ECO:0007669"/>
    <property type="project" value="UniProtKB-KW"/>
</dbReference>
<evidence type="ECO:0000259" key="4">
    <source>
        <dbReference type="Pfam" id="PF00135"/>
    </source>
</evidence>
<gene>
    <name evidence="5" type="ORF">N7494_008378</name>
</gene>
<dbReference type="InterPro" id="IPR002018">
    <property type="entry name" value="CarbesteraseB"/>
</dbReference>
<dbReference type="PROSITE" id="PS00941">
    <property type="entry name" value="CARBOXYLESTERASE_B_2"/>
    <property type="match status" value="1"/>
</dbReference>
<dbReference type="InterPro" id="IPR050309">
    <property type="entry name" value="Type-B_Carboxylest/Lipase"/>
</dbReference>
<name>A0AAD6CWT9_9EURO</name>
<dbReference type="PROSITE" id="PS00122">
    <property type="entry name" value="CARBOXYLESTERASE_B_1"/>
    <property type="match status" value="1"/>
</dbReference>
<dbReference type="InterPro" id="IPR019826">
    <property type="entry name" value="Carboxylesterase_B_AS"/>
</dbReference>
<dbReference type="Pfam" id="PF00135">
    <property type="entry name" value="COesterase"/>
    <property type="match status" value="1"/>
</dbReference>
<dbReference type="Gene3D" id="3.40.50.1820">
    <property type="entry name" value="alpha/beta hydrolase"/>
    <property type="match status" value="1"/>
</dbReference>
<keyword evidence="2 3" id="KW-0378">Hydrolase</keyword>
<evidence type="ECO:0000313" key="5">
    <source>
        <dbReference type="EMBL" id="KAJ5538899.1"/>
    </source>
</evidence>
<keyword evidence="3" id="KW-0732">Signal</keyword>